<organism evidence="2 3">
    <name type="scientific">Postia placenta MAD-698-R-SB12</name>
    <dbReference type="NCBI Taxonomy" id="670580"/>
    <lineage>
        <taxon>Eukaryota</taxon>
        <taxon>Fungi</taxon>
        <taxon>Dikarya</taxon>
        <taxon>Basidiomycota</taxon>
        <taxon>Agaricomycotina</taxon>
        <taxon>Agaricomycetes</taxon>
        <taxon>Polyporales</taxon>
        <taxon>Adustoporiaceae</taxon>
        <taxon>Rhodonia</taxon>
    </lineage>
</organism>
<dbReference type="OrthoDB" id="424465at2759"/>
<dbReference type="RefSeq" id="XP_024337198.1">
    <property type="nucleotide sequence ID" value="XM_024486226.1"/>
</dbReference>
<evidence type="ECO:0000259" key="1">
    <source>
        <dbReference type="PROSITE" id="PS51184"/>
    </source>
</evidence>
<evidence type="ECO:0000313" key="2">
    <source>
        <dbReference type="EMBL" id="OSX60404.1"/>
    </source>
</evidence>
<feature type="non-terminal residue" evidence="2">
    <location>
        <position position="1"/>
    </location>
</feature>
<evidence type="ECO:0000313" key="3">
    <source>
        <dbReference type="Proteomes" id="UP000194127"/>
    </source>
</evidence>
<feature type="domain" description="JmjC" evidence="1">
    <location>
        <begin position="119"/>
        <end position="204"/>
    </location>
</feature>
<dbReference type="SUPFAM" id="SSF51197">
    <property type="entry name" value="Clavaminate synthase-like"/>
    <property type="match status" value="1"/>
</dbReference>
<sequence>DLNGSHYQILDASPTPLEFSRIVHIGRPALIRSKACEIPEGMSRWTDRYLIERMGERKISIAVTPTGRADAITQGPDGRLFFAEPHVETMTMGRFLEMLHNVHYLQSQNGNLYTARYYDSVGDSDPSEFEPLRGDVPSEVPWCSEALDRSPDAVNLWIGNSASVTSIHSDPYENIYSVVRGKKHFTLLPPTEGWRLQGSFSRSH</sequence>
<accession>A0A1X6MVK3</accession>
<name>A0A1X6MVK3_9APHY</name>
<dbReference type="InterPro" id="IPR041667">
    <property type="entry name" value="Cupin_8"/>
</dbReference>
<dbReference type="InterPro" id="IPR014710">
    <property type="entry name" value="RmlC-like_jellyroll"/>
</dbReference>
<reference evidence="2 3" key="1">
    <citation type="submission" date="2017-04" db="EMBL/GenBank/DDBJ databases">
        <title>Genome Sequence of the Model Brown-Rot Fungus Postia placenta SB12.</title>
        <authorList>
            <consortium name="DOE Joint Genome Institute"/>
            <person name="Gaskell J."/>
            <person name="Kersten P."/>
            <person name="Larrondo L.F."/>
            <person name="Canessa P."/>
            <person name="Martinez D."/>
            <person name="Hibbett D."/>
            <person name="Schmoll M."/>
            <person name="Kubicek C.P."/>
            <person name="Martinez A.T."/>
            <person name="Yadav J."/>
            <person name="Master E."/>
            <person name="Magnuson J.K."/>
            <person name="James T."/>
            <person name="Yaver D."/>
            <person name="Berka R."/>
            <person name="Labutti K."/>
            <person name="Lipzen A."/>
            <person name="Aerts A."/>
            <person name="Barry K."/>
            <person name="Henrissat B."/>
            <person name="Blanchette R."/>
            <person name="Grigoriev I."/>
            <person name="Cullen D."/>
        </authorList>
    </citation>
    <scope>NUCLEOTIDE SEQUENCE [LARGE SCALE GENOMIC DNA]</scope>
    <source>
        <strain evidence="2 3">MAD-698-R-SB12</strain>
    </source>
</reference>
<dbReference type="EMBL" id="KZ110600">
    <property type="protein sequence ID" value="OSX60404.1"/>
    <property type="molecule type" value="Genomic_DNA"/>
</dbReference>
<dbReference type="PANTHER" id="PTHR12461">
    <property type="entry name" value="HYPOXIA-INDUCIBLE FACTOR 1 ALPHA INHIBITOR-RELATED"/>
    <property type="match status" value="1"/>
</dbReference>
<dbReference type="Pfam" id="PF13621">
    <property type="entry name" value="Cupin_8"/>
    <property type="match status" value="1"/>
</dbReference>
<dbReference type="AlphaFoldDB" id="A0A1X6MVK3"/>
<proteinExistence type="predicted"/>
<dbReference type="Proteomes" id="UP000194127">
    <property type="component" value="Unassembled WGS sequence"/>
</dbReference>
<dbReference type="Gene3D" id="2.60.120.10">
    <property type="entry name" value="Jelly Rolls"/>
    <property type="match status" value="1"/>
</dbReference>
<dbReference type="STRING" id="670580.A0A1X6MVK3"/>
<gene>
    <name evidence="2" type="ORF">POSPLADRAFT_1148808</name>
</gene>
<keyword evidence="3" id="KW-1185">Reference proteome</keyword>
<dbReference type="InterPro" id="IPR003347">
    <property type="entry name" value="JmjC_dom"/>
</dbReference>
<dbReference type="PROSITE" id="PS51184">
    <property type="entry name" value="JMJC"/>
    <property type="match status" value="1"/>
</dbReference>
<dbReference type="PANTHER" id="PTHR12461:SF99">
    <property type="entry name" value="BIFUNCTIONAL PEPTIDASE AND (3S)-LYSYL HYDROXYLASE JMJD7"/>
    <property type="match status" value="1"/>
</dbReference>
<protein>
    <recommendedName>
        <fullName evidence="1">JmjC domain-containing protein</fullName>
    </recommendedName>
</protein>
<dbReference type="GeneID" id="36331175"/>